<organism evidence="2 3">
    <name type="scientific">Hibiscus sabdariffa</name>
    <name type="common">roselle</name>
    <dbReference type="NCBI Taxonomy" id="183260"/>
    <lineage>
        <taxon>Eukaryota</taxon>
        <taxon>Viridiplantae</taxon>
        <taxon>Streptophyta</taxon>
        <taxon>Embryophyta</taxon>
        <taxon>Tracheophyta</taxon>
        <taxon>Spermatophyta</taxon>
        <taxon>Magnoliopsida</taxon>
        <taxon>eudicotyledons</taxon>
        <taxon>Gunneridae</taxon>
        <taxon>Pentapetalae</taxon>
        <taxon>rosids</taxon>
        <taxon>malvids</taxon>
        <taxon>Malvales</taxon>
        <taxon>Malvaceae</taxon>
        <taxon>Malvoideae</taxon>
        <taxon>Hibiscus</taxon>
    </lineage>
</organism>
<keyword evidence="1" id="KW-0812">Transmembrane</keyword>
<keyword evidence="3" id="KW-1185">Reference proteome</keyword>
<gene>
    <name evidence="2" type="ORF">V6N11_018037</name>
</gene>
<comment type="caution">
    <text evidence="2">The sequence shown here is derived from an EMBL/GenBank/DDBJ whole genome shotgun (WGS) entry which is preliminary data.</text>
</comment>
<feature type="transmembrane region" description="Helical" evidence="1">
    <location>
        <begin position="186"/>
        <end position="204"/>
    </location>
</feature>
<protein>
    <submittedName>
        <fullName evidence="2">Uncharacterized protein</fullName>
    </submittedName>
</protein>
<dbReference type="Proteomes" id="UP001396334">
    <property type="component" value="Unassembled WGS sequence"/>
</dbReference>
<sequence>MEVDMVELVQQSSPEGIHGIHDVGVKDREVATKIGKETYASMAAKNVNFAKNVIRATTLIEEEAQEVASDVVVTEWHISSDSGSLGSNVIDKSQPMKNDAYMASNPEKRFKNWGASVQTPTVVPLGEDSRLSRFAHGHKGKLSVLSAKSNLVGKALNARKTSSFPTCATVGVSDFVATMPVELDKFAGLVEVVVISVIYLLIMIHRG</sequence>
<keyword evidence="1" id="KW-0472">Membrane</keyword>
<proteinExistence type="predicted"/>
<keyword evidence="1" id="KW-1133">Transmembrane helix</keyword>
<dbReference type="EMBL" id="JBBPBN010000008">
    <property type="protein sequence ID" value="KAK9032996.1"/>
    <property type="molecule type" value="Genomic_DNA"/>
</dbReference>
<reference evidence="2 3" key="1">
    <citation type="journal article" date="2024" name="G3 (Bethesda)">
        <title>Genome assembly of Hibiscus sabdariffa L. provides insights into metabolisms of medicinal natural products.</title>
        <authorList>
            <person name="Kim T."/>
        </authorList>
    </citation>
    <scope>NUCLEOTIDE SEQUENCE [LARGE SCALE GENOMIC DNA]</scope>
    <source>
        <strain evidence="2">TK-2024</strain>
        <tissue evidence="2">Old leaves</tissue>
    </source>
</reference>
<name>A0ABR2T668_9ROSI</name>
<evidence type="ECO:0000256" key="1">
    <source>
        <dbReference type="SAM" id="Phobius"/>
    </source>
</evidence>
<evidence type="ECO:0000313" key="3">
    <source>
        <dbReference type="Proteomes" id="UP001396334"/>
    </source>
</evidence>
<evidence type="ECO:0000313" key="2">
    <source>
        <dbReference type="EMBL" id="KAK9032996.1"/>
    </source>
</evidence>
<accession>A0ABR2T668</accession>